<dbReference type="InterPro" id="IPR013786">
    <property type="entry name" value="AcylCoA_DH/ox_N"/>
</dbReference>
<organism evidence="9 10">
    <name type="scientific">Blastococcus carthaginiensis</name>
    <dbReference type="NCBI Taxonomy" id="3050034"/>
    <lineage>
        <taxon>Bacteria</taxon>
        <taxon>Bacillati</taxon>
        <taxon>Actinomycetota</taxon>
        <taxon>Actinomycetes</taxon>
        <taxon>Geodermatophilales</taxon>
        <taxon>Geodermatophilaceae</taxon>
        <taxon>Blastococcus</taxon>
    </lineage>
</organism>
<comment type="similarity">
    <text evidence="2 5">Belongs to the acyl-CoA dehydrogenase family.</text>
</comment>
<dbReference type="Gene3D" id="2.40.110.10">
    <property type="entry name" value="Butyryl-CoA Dehydrogenase, subunit A, domain 2"/>
    <property type="match status" value="1"/>
</dbReference>
<dbReference type="InterPro" id="IPR009100">
    <property type="entry name" value="AcylCoA_DH/oxidase_NM_dom_sf"/>
</dbReference>
<comment type="caution">
    <text evidence="9">The sequence shown here is derived from an EMBL/GenBank/DDBJ whole genome shotgun (WGS) entry which is preliminary data.</text>
</comment>
<dbReference type="Gene3D" id="1.10.540.10">
    <property type="entry name" value="Acyl-CoA dehydrogenase/oxidase, N-terminal domain"/>
    <property type="match status" value="1"/>
</dbReference>
<keyword evidence="4 5" id="KW-0274">FAD</keyword>
<dbReference type="RefSeq" id="WP_305998994.1">
    <property type="nucleotide sequence ID" value="NZ_JASNFN010000004.1"/>
</dbReference>
<dbReference type="PANTHER" id="PTHR43188:SF1">
    <property type="entry name" value="ACYL-COA DEHYDROGENASE"/>
    <property type="match status" value="1"/>
</dbReference>
<feature type="domain" description="Acyl-CoA dehydrogenase/oxidase N-terminal" evidence="8">
    <location>
        <begin position="20"/>
        <end position="127"/>
    </location>
</feature>
<gene>
    <name evidence="9" type="ORF">QOZ88_06585</name>
</gene>
<evidence type="ECO:0000259" key="7">
    <source>
        <dbReference type="Pfam" id="PF02770"/>
    </source>
</evidence>
<reference evidence="10" key="1">
    <citation type="submission" date="2023-05" db="EMBL/GenBank/DDBJ databases">
        <title>Draft genome of Pseudofrankia sp. BMG5.37.</title>
        <authorList>
            <person name="Gtari M."/>
            <person name="Ghodhbane F."/>
            <person name="Sbissi I."/>
        </authorList>
    </citation>
    <scope>NUCLEOTIDE SEQUENCE [LARGE SCALE GENOMIC DNA]</scope>
    <source>
        <strain evidence="10">BMG 814</strain>
    </source>
</reference>
<proteinExistence type="inferred from homology"/>
<evidence type="ECO:0000256" key="1">
    <source>
        <dbReference type="ARBA" id="ARBA00001974"/>
    </source>
</evidence>
<evidence type="ECO:0000256" key="2">
    <source>
        <dbReference type="ARBA" id="ARBA00009347"/>
    </source>
</evidence>
<dbReference type="Proteomes" id="UP001233673">
    <property type="component" value="Unassembled WGS sequence"/>
</dbReference>
<dbReference type="InterPro" id="IPR037069">
    <property type="entry name" value="AcylCoA_DH/ox_N_sf"/>
</dbReference>
<keyword evidence="10" id="KW-1185">Reference proteome</keyword>
<dbReference type="InterPro" id="IPR045008">
    <property type="entry name" value="ACX4-like"/>
</dbReference>
<dbReference type="InterPro" id="IPR006091">
    <property type="entry name" value="Acyl-CoA_Oxase/DH_mid-dom"/>
</dbReference>
<protein>
    <submittedName>
        <fullName evidence="9">Acyl-CoA dehydrogenase family protein</fullName>
    </submittedName>
</protein>
<evidence type="ECO:0000259" key="6">
    <source>
        <dbReference type="Pfam" id="PF00441"/>
    </source>
</evidence>
<sequence length="392" mass="42573">MTDDLVPGDLYAYESLLADDERAELAGIRTFLQEEVRPGVNEHWEAATFPMELVPRFAEAGLVGRSYDTEGSPRASRLFTGFIALEVARVDPSMATFLGVHNGLAMGSIVTLGSEEQKERWLPGMLALEKIGCFALTEPHGGSDVALGLETTARQEGDEWVLDGAKRWIGNGTFADLVVVFARDVADDSVKTFVVEKGTPGFSATKMEGKYALRTVQNADITFEGCRVPAENKLEGGNTFKDVNRVLKLTRGGVAWSAVGCQMGAFEAALAYAKEREQFGRPIAGFQLIQDLLARMAGNVTASLGMAVRVAQLQEEGVFRDDHAALAKSYVTSQARQTVAWARELLGGNGILLERDVVRFFNDAEALYSYEGTREINQLIVGRALTGVSAFT</sequence>
<keyword evidence="5" id="KW-0560">Oxidoreductase</keyword>
<dbReference type="Pfam" id="PF02770">
    <property type="entry name" value="Acyl-CoA_dh_M"/>
    <property type="match status" value="1"/>
</dbReference>
<evidence type="ECO:0000256" key="5">
    <source>
        <dbReference type="RuleBase" id="RU362125"/>
    </source>
</evidence>
<dbReference type="InterPro" id="IPR006089">
    <property type="entry name" value="Acyl-CoA_DH_CS"/>
</dbReference>
<evidence type="ECO:0000256" key="4">
    <source>
        <dbReference type="ARBA" id="ARBA00022827"/>
    </source>
</evidence>
<dbReference type="SUPFAM" id="SSF47203">
    <property type="entry name" value="Acyl-CoA dehydrogenase C-terminal domain-like"/>
    <property type="match status" value="1"/>
</dbReference>
<evidence type="ECO:0000259" key="8">
    <source>
        <dbReference type="Pfam" id="PF02771"/>
    </source>
</evidence>
<evidence type="ECO:0000256" key="3">
    <source>
        <dbReference type="ARBA" id="ARBA00022630"/>
    </source>
</evidence>
<dbReference type="InterPro" id="IPR009075">
    <property type="entry name" value="AcylCo_DH/oxidase_C"/>
</dbReference>
<dbReference type="Gene3D" id="1.20.140.10">
    <property type="entry name" value="Butyryl-CoA Dehydrogenase, subunit A, domain 3"/>
    <property type="match status" value="1"/>
</dbReference>
<comment type="cofactor">
    <cofactor evidence="1 5">
        <name>FAD</name>
        <dbReference type="ChEBI" id="CHEBI:57692"/>
    </cofactor>
</comment>
<dbReference type="InterPro" id="IPR036250">
    <property type="entry name" value="AcylCo_DH-like_C"/>
</dbReference>
<dbReference type="Pfam" id="PF02771">
    <property type="entry name" value="Acyl-CoA_dh_N"/>
    <property type="match status" value="1"/>
</dbReference>
<dbReference type="PANTHER" id="PTHR43188">
    <property type="entry name" value="ACYL-COENZYME A OXIDASE"/>
    <property type="match status" value="1"/>
</dbReference>
<keyword evidence="3 5" id="KW-0285">Flavoprotein</keyword>
<dbReference type="PROSITE" id="PS00073">
    <property type="entry name" value="ACYL_COA_DH_2"/>
    <property type="match status" value="1"/>
</dbReference>
<evidence type="ECO:0000313" key="9">
    <source>
        <dbReference type="EMBL" id="MDP5182299.1"/>
    </source>
</evidence>
<feature type="domain" description="Acyl-CoA oxidase/dehydrogenase middle" evidence="7">
    <location>
        <begin position="133"/>
        <end position="226"/>
    </location>
</feature>
<name>A0ABT9I9Q7_9ACTN</name>
<dbReference type="Pfam" id="PF00441">
    <property type="entry name" value="Acyl-CoA_dh_1"/>
    <property type="match status" value="1"/>
</dbReference>
<dbReference type="EMBL" id="JASNFN010000004">
    <property type="protein sequence ID" value="MDP5182299.1"/>
    <property type="molecule type" value="Genomic_DNA"/>
</dbReference>
<evidence type="ECO:0000313" key="10">
    <source>
        <dbReference type="Proteomes" id="UP001233673"/>
    </source>
</evidence>
<dbReference type="InterPro" id="IPR046373">
    <property type="entry name" value="Acyl-CoA_Oxase/DH_mid-dom_sf"/>
</dbReference>
<feature type="domain" description="Acyl-CoA dehydrogenase/oxidase C-terminal" evidence="6">
    <location>
        <begin position="243"/>
        <end position="385"/>
    </location>
</feature>
<accession>A0ABT9I9Q7</accession>
<dbReference type="SUPFAM" id="SSF56645">
    <property type="entry name" value="Acyl-CoA dehydrogenase NM domain-like"/>
    <property type="match status" value="1"/>
</dbReference>